<name>A0A7X2NH42_9FIRM</name>
<dbReference type="InterPro" id="IPR039421">
    <property type="entry name" value="Type_1_exporter"/>
</dbReference>
<dbReference type="SMART" id="SM00382">
    <property type="entry name" value="AAA"/>
    <property type="match status" value="1"/>
</dbReference>
<feature type="transmembrane region" description="Helical" evidence="7">
    <location>
        <begin position="271"/>
        <end position="289"/>
    </location>
</feature>
<keyword evidence="11" id="KW-1185">Reference proteome</keyword>
<keyword evidence="4 10" id="KW-0067">ATP-binding</keyword>
<dbReference type="SUPFAM" id="SSF52540">
    <property type="entry name" value="P-loop containing nucleoside triphosphate hydrolases"/>
    <property type="match status" value="1"/>
</dbReference>
<dbReference type="InterPro" id="IPR011527">
    <property type="entry name" value="ABC1_TM_dom"/>
</dbReference>
<accession>A0A7X2NH42</accession>
<feature type="domain" description="ABC transmembrane type-1" evidence="9">
    <location>
        <begin position="42"/>
        <end position="331"/>
    </location>
</feature>
<dbReference type="GO" id="GO:0140359">
    <property type="term" value="F:ABC-type transporter activity"/>
    <property type="evidence" value="ECO:0007669"/>
    <property type="project" value="InterPro"/>
</dbReference>
<dbReference type="GO" id="GO:0005524">
    <property type="term" value="F:ATP binding"/>
    <property type="evidence" value="ECO:0007669"/>
    <property type="project" value="UniProtKB-KW"/>
</dbReference>
<feature type="transmembrane region" description="Helical" evidence="7">
    <location>
        <begin position="183"/>
        <end position="200"/>
    </location>
</feature>
<keyword evidence="5 7" id="KW-1133">Transmembrane helix</keyword>
<feature type="transmembrane region" description="Helical" evidence="7">
    <location>
        <begin position="77"/>
        <end position="99"/>
    </location>
</feature>
<dbReference type="EMBL" id="VUMO01000014">
    <property type="protein sequence ID" value="MSS20521.1"/>
    <property type="molecule type" value="Genomic_DNA"/>
</dbReference>
<evidence type="ECO:0000313" key="11">
    <source>
        <dbReference type="Proteomes" id="UP000461754"/>
    </source>
</evidence>
<dbReference type="AlphaFoldDB" id="A0A7X2NH42"/>
<dbReference type="GO" id="GO:0005886">
    <property type="term" value="C:plasma membrane"/>
    <property type="evidence" value="ECO:0007669"/>
    <property type="project" value="UniProtKB-SubCell"/>
</dbReference>
<feature type="domain" description="ABC transporter" evidence="8">
    <location>
        <begin position="363"/>
        <end position="591"/>
    </location>
</feature>
<dbReference type="CDD" id="cd07346">
    <property type="entry name" value="ABC_6TM_exporters"/>
    <property type="match status" value="1"/>
</dbReference>
<evidence type="ECO:0000256" key="7">
    <source>
        <dbReference type="SAM" id="Phobius"/>
    </source>
</evidence>
<evidence type="ECO:0000256" key="3">
    <source>
        <dbReference type="ARBA" id="ARBA00022741"/>
    </source>
</evidence>
<dbReference type="Gene3D" id="3.40.50.300">
    <property type="entry name" value="P-loop containing nucleotide triphosphate hydrolases"/>
    <property type="match status" value="1"/>
</dbReference>
<organism evidence="10 11">
    <name type="scientific">Pseudoramibacter porci</name>
    <dbReference type="NCBI Taxonomy" id="2606631"/>
    <lineage>
        <taxon>Bacteria</taxon>
        <taxon>Bacillati</taxon>
        <taxon>Bacillota</taxon>
        <taxon>Clostridia</taxon>
        <taxon>Eubacteriales</taxon>
        <taxon>Eubacteriaceae</taxon>
        <taxon>Pseudoramibacter</taxon>
    </lineage>
</organism>
<dbReference type="PANTHER" id="PTHR24221">
    <property type="entry name" value="ATP-BINDING CASSETTE SUB-FAMILY B"/>
    <property type="match status" value="1"/>
</dbReference>
<keyword evidence="3" id="KW-0547">Nucleotide-binding</keyword>
<dbReference type="Pfam" id="PF00005">
    <property type="entry name" value="ABC_tran"/>
    <property type="match status" value="1"/>
</dbReference>
<dbReference type="InterPro" id="IPR003593">
    <property type="entry name" value="AAA+_ATPase"/>
</dbReference>
<evidence type="ECO:0000256" key="2">
    <source>
        <dbReference type="ARBA" id="ARBA00022692"/>
    </source>
</evidence>
<keyword evidence="6 7" id="KW-0472">Membrane</keyword>
<dbReference type="GO" id="GO:0016887">
    <property type="term" value="F:ATP hydrolysis activity"/>
    <property type="evidence" value="ECO:0007669"/>
    <property type="project" value="InterPro"/>
</dbReference>
<protein>
    <submittedName>
        <fullName evidence="10">ABC transporter ATP-binding protein</fullName>
    </submittedName>
</protein>
<evidence type="ECO:0000256" key="5">
    <source>
        <dbReference type="ARBA" id="ARBA00022989"/>
    </source>
</evidence>
<dbReference type="PANTHER" id="PTHR24221:SF654">
    <property type="entry name" value="ATP-BINDING CASSETTE SUB-FAMILY B MEMBER 6"/>
    <property type="match status" value="1"/>
</dbReference>
<dbReference type="PROSITE" id="PS50893">
    <property type="entry name" value="ABC_TRANSPORTER_2"/>
    <property type="match status" value="1"/>
</dbReference>
<dbReference type="InterPro" id="IPR027417">
    <property type="entry name" value="P-loop_NTPase"/>
</dbReference>
<evidence type="ECO:0000313" key="10">
    <source>
        <dbReference type="EMBL" id="MSS20521.1"/>
    </source>
</evidence>
<proteinExistence type="predicted"/>
<feature type="transmembrane region" description="Helical" evidence="7">
    <location>
        <begin position="295"/>
        <end position="317"/>
    </location>
</feature>
<gene>
    <name evidence="10" type="ORF">FYJ52_08940</name>
</gene>
<evidence type="ECO:0000259" key="8">
    <source>
        <dbReference type="PROSITE" id="PS50893"/>
    </source>
</evidence>
<sequence length="600" mass="66715">MCYCFFIPVYTFGGLIVKQRRSFIRQPDRIASYFKSEVPVLIIVTISGLIYNIGMVAGPYFEGRLAQCLYDIFHHRAIWRDMVTLALCYVAVIGGVQAMRAVKRFSVRRFANNVSRNMRHCLYNSLVHPDADTLKDESLGSLLTKAIADVDACTEGMRKFTTELFDTGVVMIAYIVMLARYDWRLTILACLFTPLAYFAADRLKARVTAANAAYKQSESALNGVTMDRIDHAVTYRLYGREADRNAAAEDALSDYEKKSARANLYEGATTPLYDAVAMIGAVMILYFGARNVAGTGWIAWNIAAFTTFLACFTKLAVKASHAAKLFNSVQKASVSWKRIQPLMREAVNDDWTVMDRPVVPVSLTFDDVACGYREPNFLHHISFAAHPGEIVGITGEISSGKSLLGKILIGEVPYTGTITVGAKNFAEMDQKERLETFTYMGHEPELLSTTFRDNITLGSAVDAENFLRRTAMDQDLSAMHRTPDSPVGAGGAMLSGGQQARLALARTLAHARAIVILDDPFAAVDPKTEVQIFKDFRTHGKNQTLLLISHRLAHFPECDHVLYLHDGTGTFLTHTAMLEAEPGYRSLYLKQTLEGDRHEN</sequence>
<dbReference type="Gene3D" id="1.20.1560.10">
    <property type="entry name" value="ABC transporter type 1, transmembrane domain"/>
    <property type="match status" value="1"/>
</dbReference>
<dbReference type="Proteomes" id="UP000461754">
    <property type="component" value="Unassembled WGS sequence"/>
</dbReference>
<dbReference type="Pfam" id="PF00664">
    <property type="entry name" value="ABC_membrane"/>
    <property type="match status" value="1"/>
</dbReference>
<evidence type="ECO:0000256" key="4">
    <source>
        <dbReference type="ARBA" id="ARBA00022840"/>
    </source>
</evidence>
<comment type="subcellular location">
    <subcellularLocation>
        <location evidence="1">Cell membrane</location>
        <topology evidence="1">Multi-pass membrane protein</topology>
    </subcellularLocation>
</comment>
<feature type="transmembrane region" description="Helical" evidence="7">
    <location>
        <begin position="38"/>
        <end position="57"/>
    </location>
</feature>
<dbReference type="SUPFAM" id="SSF90123">
    <property type="entry name" value="ABC transporter transmembrane region"/>
    <property type="match status" value="1"/>
</dbReference>
<evidence type="ECO:0000256" key="1">
    <source>
        <dbReference type="ARBA" id="ARBA00004651"/>
    </source>
</evidence>
<comment type="caution">
    <text evidence="10">The sequence shown here is derived from an EMBL/GenBank/DDBJ whole genome shotgun (WGS) entry which is preliminary data.</text>
</comment>
<dbReference type="InterPro" id="IPR036640">
    <property type="entry name" value="ABC1_TM_sf"/>
</dbReference>
<keyword evidence="2 7" id="KW-0812">Transmembrane</keyword>
<dbReference type="PROSITE" id="PS00211">
    <property type="entry name" value="ABC_TRANSPORTER_1"/>
    <property type="match status" value="1"/>
</dbReference>
<evidence type="ECO:0000256" key="6">
    <source>
        <dbReference type="ARBA" id="ARBA00023136"/>
    </source>
</evidence>
<dbReference type="PROSITE" id="PS50929">
    <property type="entry name" value="ABC_TM1F"/>
    <property type="match status" value="1"/>
</dbReference>
<dbReference type="InterPro" id="IPR017871">
    <property type="entry name" value="ABC_transporter-like_CS"/>
</dbReference>
<evidence type="ECO:0000259" key="9">
    <source>
        <dbReference type="PROSITE" id="PS50929"/>
    </source>
</evidence>
<reference evidence="10 11" key="1">
    <citation type="submission" date="2019-08" db="EMBL/GenBank/DDBJ databases">
        <title>In-depth cultivation of the pig gut microbiome towards novel bacterial diversity and tailored functional studies.</title>
        <authorList>
            <person name="Wylensek D."/>
            <person name="Hitch T.C.A."/>
            <person name="Clavel T."/>
        </authorList>
    </citation>
    <scope>NUCLEOTIDE SEQUENCE [LARGE SCALE GENOMIC DNA]</scope>
    <source>
        <strain evidence="10 11">RF-744-FAT-4</strain>
    </source>
</reference>
<dbReference type="CDD" id="cd03228">
    <property type="entry name" value="ABCC_MRP_Like"/>
    <property type="match status" value="1"/>
</dbReference>
<dbReference type="InterPro" id="IPR003439">
    <property type="entry name" value="ABC_transporter-like_ATP-bd"/>
</dbReference>